<evidence type="ECO:0000313" key="1">
    <source>
        <dbReference type="EMBL" id="KAK8593070.1"/>
    </source>
</evidence>
<comment type="caution">
    <text evidence="1">The sequence shown here is derived from an EMBL/GenBank/DDBJ whole genome shotgun (WGS) entry which is preliminary data.</text>
</comment>
<dbReference type="EMBL" id="JBBPBM010000003">
    <property type="protein sequence ID" value="KAK8593070.1"/>
    <property type="molecule type" value="Genomic_DNA"/>
</dbReference>
<gene>
    <name evidence="1" type="ORF">V6N12_045157</name>
</gene>
<organism evidence="1 2">
    <name type="scientific">Hibiscus sabdariffa</name>
    <name type="common">roselle</name>
    <dbReference type="NCBI Taxonomy" id="183260"/>
    <lineage>
        <taxon>Eukaryota</taxon>
        <taxon>Viridiplantae</taxon>
        <taxon>Streptophyta</taxon>
        <taxon>Embryophyta</taxon>
        <taxon>Tracheophyta</taxon>
        <taxon>Spermatophyta</taxon>
        <taxon>Magnoliopsida</taxon>
        <taxon>eudicotyledons</taxon>
        <taxon>Gunneridae</taxon>
        <taxon>Pentapetalae</taxon>
        <taxon>rosids</taxon>
        <taxon>malvids</taxon>
        <taxon>Malvales</taxon>
        <taxon>Malvaceae</taxon>
        <taxon>Malvoideae</taxon>
        <taxon>Hibiscus</taxon>
    </lineage>
</organism>
<sequence length="72" mass="8211">MAEGRQSLMKRCVDGSDQFQKWCLCLYRTAPWIIGSTPIQWCEASRDWTVSGRLGSSHVAPIRRASKLVRDN</sequence>
<evidence type="ECO:0000313" key="2">
    <source>
        <dbReference type="Proteomes" id="UP001472677"/>
    </source>
</evidence>
<keyword evidence="2" id="KW-1185">Reference proteome</keyword>
<protein>
    <submittedName>
        <fullName evidence="1">Uncharacterized protein</fullName>
    </submittedName>
</protein>
<accession>A0ABR2G1Y5</accession>
<reference evidence="1 2" key="1">
    <citation type="journal article" date="2024" name="G3 (Bethesda)">
        <title>Genome assembly of Hibiscus sabdariffa L. provides insights into metabolisms of medicinal natural products.</title>
        <authorList>
            <person name="Kim T."/>
        </authorList>
    </citation>
    <scope>NUCLEOTIDE SEQUENCE [LARGE SCALE GENOMIC DNA]</scope>
    <source>
        <strain evidence="1">TK-2024</strain>
        <tissue evidence="1">Old leaves</tissue>
    </source>
</reference>
<proteinExistence type="predicted"/>
<dbReference type="Proteomes" id="UP001472677">
    <property type="component" value="Unassembled WGS sequence"/>
</dbReference>
<name>A0ABR2G1Y5_9ROSI</name>